<dbReference type="GO" id="GO:0007165">
    <property type="term" value="P:signal transduction"/>
    <property type="evidence" value="ECO:0007669"/>
    <property type="project" value="InterPro"/>
</dbReference>
<dbReference type="InterPro" id="IPR028745">
    <property type="entry name" value="AKAP9/Pericentrin"/>
</dbReference>
<keyword evidence="2" id="KW-0963">Cytoplasm</keyword>
<name>B0WGF4_CULQU</name>
<dbReference type="GO" id="GO:0060090">
    <property type="term" value="F:molecular adaptor activity"/>
    <property type="evidence" value="ECO:0007669"/>
    <property type="project" value="InterPro"/>
</dbReference>
<evidence type="ECO:0000256" key="5">
    <source>
        <dbReference type="SAM" id="Coils"/>
    </source>
</evidence>
<dbReference type="AlphaFoldDB" id="B0WGF4"/>
<organism>
    <name type="scientific">Culex quinquefasciatus</name>
    <name type="common">Southern house mosquito</name>
    <name type="synonym">Culex pungens</name>
    <dbReference type="NCBI Taxonomy" id="7176"/>
    <lineage>
        <taxon>Eukaryota</taxon>
        <taxon>Metazoa</taxon>
        <taxon>Ecdysozoa</taxon>
        <taxon>Arthropoda</taxon>
        <taxon>Hexapoda</taxon>
        <taxon>Insecta</taxon>
        <taxon>Pterygota</taxon>
        <taxon>Neoptera</taxon>
        <taxon>Endopterygota</taxon>
        <taxon>Diptera</taxon>
        <taxon>Nematocera</taxon>
        <taxon>Culicoidea</taxon>
        <taxon>Culicidae</taxon>
        <taxon>Culicinae</taxon>
        <taxon>Culicini</taxon>
        <taxon>Culex</taxon>
        <taxon>Culex</taxon>
    </lineage>
</organism>
<dbReference type="Proteomes" id="UP000002320">
    <property type="component" value="Unassembled WGS sequence"/>
</dbReference>
<evidence type="ECO:0000313" key="6">
    <source>
        <dbReference type="EMBL" id="EDS26951.1"/>
    </source>
</evidence>
<gene>
    <name evidence="7" type="primary">6037935</name>
    <name evidence="6" type="ORF">CpipJ_CPIJ005547</name>
</gene>
<evidence type="ECO:0000256" key="4">
    <source>
        <dbReference type="ARBA" id="ARBA00023212"/>
    </source>
</evidence>
<evidence type="ECO:0000313" key="8">
    <source>
        <dbReference type="Proteomes" id="UP000002320"/>
    </source>
</evidence>
<dbReference type="EnsemblMetazoa" id="CPIJ005547-RA">
    <property type="protein sequence ID" value="CPIJ005547-PA"/>
    <property type="gene ID" value="CPIJ005547"/>
</dbReference>
<dbReference type="HOGENOM" id="CLU_597515_0_0_1"/>
<dbReference type="STRING" id="7176.B0WGF4"/>
<sequence>MALPGGEASQNQVVHPAAEQVEEVIINVVKAQDPRGAQRKAHLLPTEPVSCWGIDVVLPRASLDSRVCVWIGLPSIQSINTSSVRAVGPDVKIQKAKHNINDERFTEMEADQALVDTDSTESTRRFEDVGGYVTRSRFRDATFSFKQLWIRGHIRHLLKVERIGNWTHHQTASAGEGKGLRLKIKHTTEKIVAAGGELQHERDVLQERMSEQSLKITTLQSKLDEQRMRAEELHRQGTSHLTVRVHDLQEELVNLRETLHTRDKQIDNLKNFLENSRQVIERQEKELAMTQASNDRSQFEIKLEAELQAKTDEVQQLKHKIQHEMINKVALPDLMETMLADKNDEIDQLREKLNQLQQTPAAALATKDNDDNARTLSDIVSITDCDESADMVMRRAPEQSEAGAGFFPPPLPHSIPMKGKDHQLCWSEPGFEPRSTAYEAEASPLGYVARSVSRAIVI</sequence>
<feature type="coiled-coil region" evidence="5">
    <location>
        <begin position="216"/>
        <end position="359"/>
    </location>
</feature>
<dbReference type="PANTHER" id="PTHR44981">
    <property type="entry name" value="PERICENTRIN-LIKE PROTEIN, ISOFORM F"/>
    <property type="match status" value="1"/>
</dbReference>
<comment type="subcellular location">
    <subcellularLocation>
        <location evidence="1">Cytoplasm</location>
        <location evidence="1">Cytoskeleton</location>
        <location evidence="1">Microtubule organizing center</location>
        <location evidence="1">Centrosome</location>
    </subcellularLocation>
</comment>
<keyword evidence="8" id="KW-1185">Reference proteome</keyword>
<evidence type="ECO:0000256" key="1">
    <source>
        <dbReference type="ARBA" id="ARBA00004300"/>
    </source>
</evidence>
<dbReference type="InParanoid" id="B0WGF4"/>
<dbReference type="PANTHER" id="PTHR44981:SF2">
    <property type="entry name" value="PERICENTRIN-LIKE PROTEIN, ISOFORM F"/>
    <property type="match status" value="1"/>
</dbReference>
<dbReference type="KEGG" id="cqu:CpipJ_CPIJ005547"/>
<proteinExistence type="predicted"/>
<evidence type="ECO:0000256" key="2">
    <source>
        <dbReference type="ARBA" id="ARBA00022490"/>
    </source>
</evidence>
<dbReference type="VEuPathDB" id="VectorBase:CQUJHB010009"/>
<dbReference type="eggNOG" id="ENOG502QV16">
    <property type="taxonomic scope" value="Eukaryota"/>
</dbReference>
<reference evidence="6" key="1">
    <citation type="submission" date="2007-03" db="EMBL/GenBank/DDBJ databases">
        <title>Annotation of Culex pipiens quinquefasciatus.</title>
        <authorList>
            <consortium name="The Broad Institute Genome Sequencing Platform"/>
            <person name="Atkinson P.W."/>
            <person name="Hemingway J."/>
            <person name="Christensen B.M."/>
            <person name="Higgs S."/>
            <person name="Kodira C."/>
            <person name="Hannick L."/>
            <person name="Megy K."/>
            <person name="O'Leary S."/>
            <person name="Pearson M."/>
            <person name="Haas B.J."/>
            <person name="Mauceli E."/>
            <person name="Wortman J.R."/>
            <person name="Lee N.H."/>
            <person name="Guigo R."/>
            <person name="Stanke M."/>
            <person name="Alvarado L."/>
            <person name="Amedeo P."/>
            <person name="Antoine C.H."/>
            <person name="Arensburger P."/>
            <person name="Bidwell S.L."/>
            <person name="Crawford M."/>
            <person name="Camaro F."/>
            <person name="Devon K."/>
            <person name="Engels R."/>
            <person name="Hammond M."/>
            <person name="Howarth C."/>
            <person name="Koehrsen M."/>
            <person name="Lawson D."/>
            <person name="Montgomery P."/>
            <person name="Nene V."/>
            <person name="Nusbaum C."/>
            <person name="Puiu D."/>
            <person name="Romero-Severson J."/>
            <person name="Severson D.W."/>
            <person name="Shumway M."/>
            <person name="Sisk P."/>
            <person name="Stolte C."/>
            <person name="Zeng Q."/>
            <person name="Eisenstadt E."/>
            <person name="Fraser-Liggett C."/>
            <person name="Strausberg R."/>
            <person name="Galagan J."/>
            <person name="Birren B."/>
            <person name="Collins F.H."/>
        </authorList>
    </citation>
    <scope>NUCLEOTIDE SEQUENCE [LARGE SCALE GENOMIC DNA]</scope>
    <source>
        <strain evidence="6">JHB</strain>
    </source>
</reference>
<evidence type="ECO:0000256" key="3">
    <source>
        <dbReference type="ARBA" id="ARBA00023054"/>
    </source>
</evidence>
<reference evidence="7" key="2">
    <citation type="submission" date="2021-02" db="UniProtKB">
        <authorList>
            <consortium name="EnsemblMetazoa"/>
        </authorList>
    </citation>
    <scope>IDENTIFICATION</scope>
    <source>
        <strain evidence="7">JHB</strain>
    </source>
</reference>
<dbReference type="EMBL" id="DS231926">
    <property type="protein sequence ID" value="EDS26951.1"/>
    <property type="molecule type" value="Genomic_DNA"/>
</dbReference>
<protein>
    <submittedName>
        <fullName evidence="6 7">Uncharacterized protein</fullName>
    </submittedName>
</protein>
<keyword evidence="4" id="KW-0206">Cytoskeleton</keyword>
<dbReference type="OrthoDB" id="2020852at2759"/>
<dbReference type="VEuPathDB" id="VectorBase:CPIJ005547"/>
<evidence type="ECO:0000313" key="7">
    <source>
        <dbReference type="EnsemblMetazoa" id="CPIJ005547-PA"/>
    </source>
</evidence>
<accession>B0WGF4</accession>
<dbReference type="GO" id="GO:0005813">
    <property type="term" value="C:centrosome"/>
    <property type="evidence" value="ECO:0007669"/>
    <property type="project" value="UniProtKB-SubCell"/>
</dbReference>
<keyword evidence="3 5" id="KW-0175">Coiled coil</keyword>